<dbReference type="SUPFAM" id="SSF55681">
    <property type="entry name" value="Class II aaRS and biotin synthetases"/>
    <property type="match status" value="1"/>
</dbReference>
<comment type="function">
    <text evidence="10 12">Catalyzes the attachment of proline to tRNA(Pro) in a two-step reaction: proline is first activated by ATP to form Pro-AMP and then transferred to the acceptor end of tRNA(Pro). As ProRS can inadvertently accommodate and process non-cognate amino acids such as alanine and cysteine, to avoid such errors it has two additional distinct editing activities against alanine. One activity is designated as 'pretransfer' editing and involves the tRNA(Pro)-independent hydrolysis of activated Ala-AMP. The other activity is designated 'posttransfer' editing and involves deacylation of mischarged Ala-tRNA(Pro). The misacylated Cys-tRNA(Pro) is not edited by ProRS.</text>
</comment>
<dbReference type="GO" id="GO:0002161">
    <property type="term" value="F:aminoacyl-tRNA deacylase activity"/>
    <property type="evidence" value="ECO:0007669"/>
    <property type="project" value="InterPro"/>
</dbReference>
<dbReference type="Pfam" id="PF04073">
    <property type="entry name" value="tRNA_edit"/>
    <property type="match status" value="1"/>
</dbReference>
<dbReference type="NCBIfam" id="TIGR00409">
    <property type="entry name" value="proS_fam_II"/>
    <property type="match status" value="1"/>
</dbReference>
<protein>
    <recommendedName>
        <fullName evidence="12">Proline--tRNA ligase</fullName>
        <ecNumber evidence="12">6.1.1.15</ecNumber>
    </recommendedName>
    <alternativeName>
        <fullName evidence="12">Prolyl-tRNA synthetase</fullName>
        <shortName evidence="12">ProRS</shortName>
    </alternativeName>
</protein>
<comment type="subunit">
    <text evidence="2 12">Homodimer.</text>
</comment>
<dbReference type="Pfam" id="PF00587">
    <property type="entry name" value="tRNA-synt_2b"/>
    <property type="match status" value="1"/>
</dbReference>
<keyword evidence="4 12" id="KW-0436">Ligase</keyword>
<dbReference type="HAMAP" id="MF_01569">
    <property type="entry name" value="Pro_tRNA_synth_type1"/>
    <property type="match status" value="1"/>
</dbReference>
<dbReference type="Gene3D" id="3.90.960.10">
    <property type="entry name" value="YbaK/aminoacyl-tRNA synthetase-associated domain"/>
    <property type="match status" value="1"/>
</dbReference>
<dbReference type="InterPro" id="IPR023717">
    <property type="entry name" value="Pro-tRNA-Synthase_IIa_type1"/>
</dbReference>
<dbReference type="GO" id="GO:0005524">
    <property type="term" value="F:ATP binding"/>
    <property type="evidence" value="ECO:0007669"/>
    <property type="project" value="UniProtKB-UniRule"/>
</dbReference>
<gene>
    <name evidence="12 14" type="primary">proS</name>
    <name evidence="14" type="ORF">NCTC13102_01157</name>
</gene>
<evidence type="ECO:0000313" key="14">
    <source>
        <dbReference type="EMBL" id="SQB98692.1"/>
    </source>
</evidence>
<evidence type="ECO:0000313" key="15">
    <source>
        <dbReference type="Proteomes" id="UP000250166"/>
    </source>
</evidence>
<dbReference type="InterPro" id="IPR002316">
    <property type="entry name" value="Pro-tRNA-ligase_IIa"/>
</dbReference>
<comment type="subcellular location">
    <subcellularLocation>
        <location evidence="1 12">Cytoplasm</location>
    </subcellularLocation>
</comment>
<dbReference type="InterPro" id="IPR033730">
    <property type="entry name" value="ProRS_core_prok"/>
</dbReference>
<keyword evidence="6 12" id="KW-0067">ATP-binding</keyword>
<dbReference type="PANTHER" id="PTHR42753">
    <property type="entry name" value="MITOCHONDRIAL RIBOSOME PROTEIN L39/PROLYL-TRNA LIGASE FAMILY MEMBER"/>
    <property type="match status" value="1"/>
</dbReference>
<keyword evidence="3 12" id="KW-0963">Cytoplasm</keyword>
<dbReference type="FunFam" id="3.30.930.10:FF:000065">
    <property type="entry name" value="Proline--tRNA ligase"/>
    <property type="match status" value="1"/>
</dbReference>
<dbReference type="InterPro" id="IPR007214">
    <property type="entry name" value="YbaK/aa-tRNA-synth-assoc-dom"/>
</dbReference>
<organism evidence="14 15">
    <name type="scientific">Helicobacter fennelliae</name>
    <dbReference type="NCBI Taxonomy" id="215"/>
    <lineage>
        <taxon>Bacteria</taxon>
        <taxon>Pseudomonadati</taxon>
        <taxon>Campylobacterota</taxon>
        <taxon>Epsilonproteobacteria</taxon>
        <taxon>Campylobacterales</taxon>
        <taxon>Helicobacteraceae</taxon>
        <taxon>Helicobacter</taxon>
    </lineage>
</organism>
<comment type="domain">
    <text evidence="12">Consists of three domains: the N-terminal catalytic domain, the editing domain and the C-terminal anticodon-binding domain.</text>
</comment>
<evidence type="ECO:0000256" key="9">
    <source>
        <dbReference type="ARBA" id="ARBA00047671"/>
    </source>
</evidence>
<evidence type="ECO:0000256" key="12">
    <source>
        <dbReference type="HAMAP-Rule" id="MF_01569"/>
    </source>
</evidence>
<feature type="domain" description="Aminoacyl-transfer RNA synthetases class-II family profile" evidence="13">
    <location>
        <begin position="52"/>
        <end position="484"/>
    </location>
</feature>
<dbReference type="PROSITE" id="PS50862">
    <property type="entry name" value="AA_TRNA_LIGASE_II"/>
    <property type="match status" value="1"/>
</dbReference>
<evidence type="ECO:0000256" key="5">
    <source>
        <dbReference type="ARBA" id="ARBA00022741"/>
    </source>
</evidence>
<sequence length="583" mass="66108">MLFSKTLIPTSKENPKDAVLKSHQFLVRAGYIHQIGSGIYNFLPLGKIVLDKIIEVVKTRMNEANAQHITMGFVIPAELWKNSGRYEKYGKELLRFQDRKNNEFVLGPTHEETITEIIKAFVKSYKQLPLNLYQIHLKFRDELRPRFGLMRGREFIMKDAYSFHSSVEDLDREFELMRQTYIKILQDLELDFRIVDADSGAIGGSGSKEFMVLADCGEDTIVMCEECQYAANIEAANRQKRTPPAPPIMPPKADFALFSTPNVTTIQKLCEFFHIHAYWTIKAVVKKIILDSNKQDFGVFFLRGDDSLEETKALNALNANGMQAIELQEASAQEIEQIGLIPGFIGAYALRSIIGDRPIIFDIDLQDEADLICGANQINHHFVGVDLSTFENLIYADISTINQNDKCAHCGGNLIYKKGIEVGHIFKLGDRYSKALNAEFLDENGKSKPFIMGCYGIGITRLMPAILEQKADEKGCIWGKASTPFLIHIIISNTKDKEQSDFGLWLYNTLQSKNIQVLCDDRDLRFGAKIADFELIGSSYCVVVGKELQSQKIEWINRQNLHKKELSTHNIIESILRELDNAD</sequence>
<evidence type="ECO:0000256" key="2">
    <source>
        <dbReference type="ARBA" id="ARBA00011738"/>
    </source>
</evidence>
<dbReference type="InterPro" id="IPR004500">
    <property type="entry name" value="Pro-tRNA-synth_IIa_bac-type"/>
</dbReference>
<keyword evidence="5 12" id="KW-0547">Nucleotide-binding</keyword>
<dbReference type="EC" id="6.1.1.15" evidence="12"/>
<dbReference type="InterPro" id="IPR006195">
    <property type="entry name" value="aa-tRNA-synth_II"/>
</dbReference>
<dbReference type="NCBIfam" id="NF006625">
    <property type="entry name" value="PRK09194.1"/>
    <property type="match status" value="1"/>
</dbReference>
<dbReference type="SUPFAM" id="SSF55826">
    <property type="entry name" value="YbaK/ProRS associated domain"/>
    <property type="match status" value="1"/>
</dbReference>
<dbReference type="EMBL" id="UAWL01000006">
    <property type="protein sequence ID" value="SQB98692.1"/>
    <property type="molecule type" value="Genomic_DNA"/>
</dbReference>
<dbReference type="GO" id="GO:0004827">
    <property type="term" value="F:proline-tRNA ligase activity"/>
    <property type="evidence" value="ECO:0007669"/>
    <property type="project" value="UniProtKB-UniRule"/>
</dbReference>
<dbReference type="Gene3D" id="3.40.50.800">
    <property type="entry name" value="Anticodon-binding domain"/>
    <property type="match status" value="1"/>
</dbReference>
<dbReference type="InterPro" id="IPR044140">
    <property type="entry name" value="ProRS_anticodon_short"/>
</dbReference>
<reference evidence="14 15" key="1">
    <citation type="submission" date="2018-06" db="EMBL/GenBank/DDBJ databases">
        <authorList>
            <consortium name="Pathogen Informatics"/>
            <person name="Doyle S."/>
        </authorList>
    </citation>
    <scope>NUCLEOTIDE SEQUENCE [LARGE SCALE GENOMIC DNA]</scope>
    <source>
        <strain evidence="14 15">NCTC13102</strain>
    </source>
</reference>
<dbReference type="PANTHER" id="PTHR42753:SF2">
    <property type="entry name" value="PROLINE--TRNA LIGASE"/>
    <property type="match status" value="1"/>
</dbReference>
<dbReference type="SUPFAM" id="SSF52954">
    <property type="entry name" value="Class II aaRS ABD-related"/>
    <property type="match status" value="1"/>
</dbReference>
<dbReference type="GO" id="GO:0006433">
    <property type="term" value="P:prolyl-tRNA aminoacylation"/>
    <property type="evidence" value="ECO:0007669"/>
    <property type="project" value="UniProtKB-UniRule"/>
</dbReference>
<evidence type="ECO:0000256" key="8">
    <source>
        <dbReference type="ARBA" id="ARBA00023146"/>
    </source>
</evidence>
<evidence type="ECO:0000256" key="7">
    <source>
        <dbReference type="ARBA" id="ARBA00022917"/>
    </source>
</evidence>
<dbReference type="InterPro" id="IPR036621">
    <property type="entry name" value="Anticodon-bd_dom_sf"/>
</dbReference>
<dbReference type="AlphaFoldDB" id="A0A2X3B4G3"/>
<comment type="similarity">
    <text evidence="11 12">Belongs to the class-II aminoacyl-tRNA synthetase family. ProS type 1 subfamily.</text>
</comment>
<dbReference type="InterPro" id="IPR002314">
    <property type="entry name" value="aa-tRNA-synt_IIb"/>
</dbReference>
<dbReference type="FunFam" id="3.30.930.10:FF:000066">
    <property type="entry name" value="Proline--tRNA ligase"/>
    <property type="match status" value="1"/>
</dbReference>
<dbReference type="CDD" id="cd00861">
    <property type="entry name" value="ProRS_anticodon_short"/>
    <property type="match status" value="1"/>
</dbReference>
<dbReference type="Proteomes" id="UP000250166">
    <property type="component" value="Unassembled WGS sequence"/>
</dbReference>
<evidence type="ECO:0000259" key="13">
    <source>
        <dbReference type="PROSITE" id="PS50862"/>
    </source>
</evidence>
<dbReference type="PRINTS" id="PR01046">
    <property type="entry name" value="TRNASYNTHPRO"/>
</dbReference>
<evidence type="ECO:0000256" key="4">
    <source>
        <dbReference type="ARBA" id="ARBA00022598"/>
    </source>
</evidence>
<evidence type="ECO:0000256" key="1">
    <source>
        <dbReference type="ARBA" id="ARBA00004496"/>
    </source>
</evidence>
<dbReference type="RefSeq" id="WP_112058648.1">
    <property type="nucleotide sequence ID" value="NZ_UAWL01000006.1"/>
</dbReference>
<name>A0A2X3B4G3_9HELI</name>
<evidence type="ECO:0000256" key="10">
    <source>
        <dbReference type="ARBA" id="ARBA00053664"/>
    </source>
</evidence>
<dbReference type="CDD" id="cd00779">
    <property type="entry name" value="ProRS_core_prok"/>
    <property type="match status" value="1"/>
</dbReference>
<dbReference type="Pfam" id="PF03129">
    <property type="entry name" value="HGTP_anticodon"/>
    <property type="match status" value="1"/>
</dbReference>
<dbReference type="InterPro" id="IPR045864">
    <property type="entry name" value="aa-tRNA-synth_II/BPL/LPL"/>
</dbReference>
<dbReference type="CDD" id="cd04334">
    <property type="entry name" value="ProRS-INS"/>
    <property type="match status" value="1"/>
</dbReference>
<evidence type="ECO:0000256" key="3">
    <source>
        <dbReference type="ARBA" id="ARBA00022490"/>
    </source>
</evidence>
<dbReference type="InterPro" id="IPR036754">
    <property type="entry name" value="YbaK/aa-tRNA-synt-asso_dom_sf"/>
</dbReference>
<dbReference type="InterPro" id="IPR004154">
    <property type="entry name" value="Anticodon-bd"/>
</dbReference>
<accession>A0A2X3B4G3</accession>
<dbReference type="InterPro" id="IPR050062">
    <property type="entry name" value="Pro-tRNA_synthetase"/>
</dbReference>
<keyword evidence="8 12" id="KW-0030">Aminoacyl-tRNA synthetase</keyword>
<comment type="catalytic activity">
    <reaction evidence="9 12">
        <text>tRNA(Pro) + L-proline + ATP = L-prolyl-tRNA(Pro) + AMP + diphosphate</text>
        <dbReference type="Rhea" id="RHEA:14305"/>
        <dbReference type="Rhea" id="RHEA-COMP:9700"/>
        <dbReference type="Rhea" id="RHEA-COMP:9702"/>
        <dbReference type="ChEBI" id="CHEBI:30616"/>
        <dbReference type="ChEBI" id="CHEBI:33019"/>
        <dbReference type="ChEBI" id="CHEBI:60039"/>
        <dbReference type="ChEBI" id="CHEBI:78442"/>
        <dbReference type="ChEBI" id="CHEBI:78532"/>
        <dbReference type="ChEBI" id="CHEBI:456215"/>
        <dbReference type="EC" id="6.1.1.15"/>
    </reaction>
</comment>
<evidence type="ECO:0000256" key="11">
    <source>
        <dbReference type="ARBA" id="ARBA00060755"/>
    </source>
</evidence>
<keyword evidence="7 12" id="KW-0648">Protein biosynthesis</keyword>
<evidence type="ECO:0000256" key="6">
    <source>
        <dbReference type="ARBA" id="ARBA00022840"/>
    </source>
</evidence>
<dbReference type="GO" id="GO:0005829">
    <property type="term" value="C:cytosol"/>
    <property type="evidence" value="ECO:0007669"/>
    <property type="project" value="TreeGrafter"/>
</dbReference>
<dbReference type="Gene3D" id="3.30.930.10">
    <property type="entry name" value="Bira Bifunctional Protein, Domain 2"/>
    <property type="match status" value="2"/>
</dbReference>
<proteinExistence type="inferred from homology"/>